<dbReference type="EMBL" id="CAJGYM010000042">
    <property type="protein sequence ID" value="CAD6194222.1"/>
    <property type="molecule type" value="Genomic_DNA"/>
</dbReference>
<evidence type="ECO:0000313" key="1">
    <source>
        <dbReference type="EMBL" id="CAD6194222.1"/>
    </source>
</evidence>
<name>A0A8S1HGY2_9PELO</name>
<protein>
    <submittedName>
        <fullName evidence="1">Uncharacterized protein</fullName>
    </submittedName>
</protein>
<dbReference type="AlphaFoldDB" id="A0A8S1HGY2"/>
<keyword evidence="2" id="KW-1185">Reference proteome</keyword>
<dbReference type="Proteomes" id="UP000835052">
    <property type="component" value="Unassembled WGS sequence"/>
</dbReference>
<proteinExistence type="predicted"/>
<comment type="caution">
    <text evidence="1">The sequence shown here is derived from an EMBL/GenBank/DDBJ whole genome shotgun (WGS) entry which is preliminary data.</text>
</comment>
<reference evidence="1" key="1">
    <citation type="submission" date="2020-10" db="EMBL/GenBank/DDBJ databases">
        <authorList>
            <person name="Kikuchi T."/>
        </authorList>
    </citation>
    <scope>NUCLEOTIDE SEQUENCE</scope>
    <source>
        <strain evidence="1">NKZ352</strain>
    </source>
</reference>
<sequence>MQLKLNPARCCSLHNRIRSFSGPNYLEMFANTEEDDVVGFDAVHWSRRILRHGYMGFVLGGKNLVQLPESGFTVTDHGKNFGRVEKRCRKGQGQKWSADTCPMTSATHSDLLPIFFSDFRTPLLLRIDSKSGAIFHLAKVIFVTFRRQIRQMALGLTRHVFLLFLRPSGVVMKYRMALVGKTNGGPSTDNVEDFKKLVKLVIQTQVIRSQNTKAPKTVYQERKCVTLTLDLNKPDTPGSSQVFQMPSSVGGPLCPRRRHTCFLCSPPHVAGAHVGELICVAAARKFHLSVLPVFYAEANDDGKNRLTAGPHLAGSGG</sequence>
<accession>A0A8S1HGY2</accession>
<evidence type="ECO:0000313" key="2">
    <source>
        <dbReference type="Proteomes" id="UP000835052"/>
    </source>
</evidence>
<organism evidence="1 2">
    <name type="scientific">Caenorhabditis auriculariae</name>
    <dbReference type="NCBI Taxonomy" id="2777116"/>
    <lineage>
        <taxon>Eukaryota</taxon>
        <taxon>Metazoa</taxon>
        <taxon>Ecdysozoa</taxon>
        <taxon>Nematoda</taxon>
        <taxon>Chromadorea</taxon>
        <taxon>Rhabditida</taxon>
        <taxon>Rhabditina</taxon>
        <taxon>Rhabditomorpha</taxon>
        <taxon>Rhabditoidea</taxon>
        <taxon>Rhabditidae</taxon>
        <taxon>Peloderinae</taxon>
        <taxon>Caenorhabditis</taxon>
    </lineage>
</organism>
<gene>
    <name evidence="1" type="ORF">CAUJ_LOCUS10141</name>
</gene>